<dbReference type="Gene3D" id="3.40.50.150">
    <property type="entry name" value="Vaccinia Virus protein VP39"/>
    <property type="match status" value="1"/>
</dbReference>
<dbReference type="EMBL" id="AB232153">
    <property type="protein sequence ID" value="BAE79723.1"/>
    <property type="molecule type" value="mRNA"/>
</dbReference>
<evidence type="ECO:0000256" key="5">
    <source>
        <dbReference type="ARBA" id="ARBA00038277"/>
    </source>
</evidence>
<dbReference type="GO" id="GO:0046983">
    <property type="term" value="F:protein dimerization activity"/>
    <property type="evidence" value="ECO:0007669"/>
    <property type="project" value="InterPro"/>
</dbReference>
<dbReference type="InterPro" id="IPR036388">
    <property type="entry name" value="WH-like_DNA-bd_sf"/>
</dbReference>
<dbReference type="InterPro" id="IPR036390">
    <property type="entry name" value="WH_DNA-bd_sf"/>
</dbReference>
<dbReference type="GO" id="GO:0008171">
    <property type="term" value="F:O-methyltransferase activity"/>
    <property type="evidence" value="ECO:0007669"/>
    <property type="project" value="InterPro"/>
</dbReference>
<dbReference type="PIRSF" id="PIRSF005739">
    <property type="entry name" value="O-mtase"/>
    <property type="match status" value="1"/>
</dbReference>
<keyword evidence="2 9" id="KW-0489">Methyltransferase</keyword>
<keyword evidence="4" id="KW-0949">S-adenosyl-L-methionine</keyword>
<evidence type="ECO:0000256" key="6">
    <source>
        <dbReference type="PIRSR" id="PIRSR005739-1"/>
    </source>
</evidence>
<evidence type="ECO:0000256" key="3">
    <source>
        <dbReference type="ARBA" id="ARBA00022679"/>
    </source>
</evidence>
<reference evidence="9" key="1">
    <citation type="journal article" date="2006" name="Transgenic Res.">
        <title>Knockdown of berberine bridge enzyme by RNAi accumulates (S)-reticuline and activates a silent pathway in cultured California poppy cells.</title>
        <authorList>
            <person name="Fujii N."/>
            <person name="Inui T."/>
            <person name="Iwasa K."/>
            <person name="Morishige T."/>
            <person name="Sato F."/>
        </authorList>
    </citation>
    <scope>NUCLEOTIDE SEQUENCE</scope>
</reference>
<sequence length="353" mass="39506">MDEEIILGQADICKYMYGFVDSMTLRCVVELGIPDIIHSHGRPITLTEILNGIPNLSSSFDINYLQGIMTILVRRRVFAVHKFDPKDGTNLTEIRYGLTPSSKCLLKDSKFNLAPFVLLETHPWITDPWNYLGKCVQEGGSGFVKAHGSDVFKFGSDHPEFFKLFYDGMECSTKVLVQVVLDKYQQVFKDVKSIVDVGGGTGMMISEIVKNHPHIKGINFDLPHVVAEAPDYPGVEHVGGDMFVEIPQADAITMKGILHDWNDDACVKILENCKKAIPKNGKVIIIDCVLNPDGDDLFDDIKVVSDLGMRVHCSDGKERTEAEWEKLLKKGGFPRYKITHVVTVQSMIEAYPE</sequence>
<proteinExistence type="evidence at transcript level"/>
<protein>
    <submittedName>
        <fullName evidence="9">Reticuline-7-O-methyltransferase</fullName>
    </submittedName>
</protein>
<evidence type="ECO:0000256" key="1">
    <source>
        <dbReference type="ARBA" id="ARBA00022589"/>
    </source>
</evidence>
<dbReference type="InterPro" id="IPR016461">
    <property type="entry name" value="COMT-like"/>
</dbReference>
<evidence type="ECO:0000256" key="4">
    <source>
        <dbReference type="ARBA" id="ARBA00022691"/>
    </source>
</evidence>
<evidence type="ECO:0000313" key="9">
    <source>
        <dbReference type="EMBL" id="BAE79723.1"/>
    </source>
</evidence>
<keyword evidence="3 9" id="KW-0808">Transferase</keyword>
<keyword evidence="1" id="KW-0017">Alkaloid metabolism</keyword>
<dbReference type="PANTHER" id="PTHR11746">
    <property type="entry name" value="O-METHYLTRANSFERASE"/>
    <property type="match status" value="1"/>
</dbReference>
<feature type="active site" description="Proton acceptor" evidence="6">
    <location>
        <position position="259"/>
    </location>
</feature>
<comment type="similarity">
    <text evidence="5">Belongs to the class I-like SAM-binding methyltransferase superfamily. Cation-independent O-methyltransferase family.</text>
</comment>
<evidence type="ECO:0000256" key="2">
    <source>
        <dbReference type="ARBA" id="ARBA00022603"/>
    </source>
</evidence>
<organism evidence="9">
    <name type="scientific">Eschscholzia californica</name>
    <name type="common">California poppy</name>
    <dbReference type="NCBI Taxonomy" id="3467"/>
    <lineage>
        <taxon>Eukaryota</taxon>
        <taxon>Viridiplantae</taxon>
        <taxon>Streptophyta</taxon>
        <taxon>Embryophyta</taxon>
        <taxon>Tracheophyta</taxon>
        <taxon>Spermatophyta</taxon>
        <taxon>Magnoliopsida</taxon>
        <taxon>Ranunculales</taxon>
        <taxon>Papaveraceae</taxon>
        <taxon>Papaveroideae</taxon>
        <taxon>Eschscholzia</taxon>
    </lineage>
</organism>
<dbReference type="SUPFAM" id="SSF53335">
    <property type="entry name" value="S-adenosyl-L-methionine-dependent methyltransferases"/>
    <property type="match status" value="1"/>
</dbReference>
<dbReference type="InterPro" id="IPR001077">
    <property type="entry name" value="COMT_C"/>
</dbReference>
<dbReference type="CDD" id="cd02440">
    <property type="entry name" value="AdoMet_MTases"/>
    <property type="match status" value="1"/>
</dbReference>
<feature type="domain" description="O-methyltransferase C-terminal" evidence="7">
    <location>
        <begin position="129"/>
        <end position="333"/>
    </location>
</feature>
<dbReference type="GO" id="GO:0032259">
    <property type="term" value="P:methylation"/>
    <property type="evidence" value="ECO:0007669"/>
    <property type="project" value="UniProtKB-KW"/>
</dbReference>
<dbReference type="Pfam" id="PF08100">
    <property type="entry name" value="Dimerisation"/>
    <property type="match status" value="1"/>
</dbReference>
<accession>Q2HWU4</accession>
<evidence type="ECO:0000259" key="7">
    <source>
        <dbReference type="Pfam" id="PF00891"/>
    </source>
</evidence>
<gene>
    <name evidence="9" type="primary">Ec70MT</name>
</gene>
<dbReference type="Gene3D" id="1.10.10.10">
    <property type="entry name" value="Winged helix-like DNA-binding domain superfamily/Winged helix DNA-binding domain"/>
    <property type="match status" value="1"/>
</dbReference>
<dbReference type="FunFam" id="3.40.50.150:FF:000294">
    <property type="entry name" value="O-methyltransferase family protein"/>
    <property type="match status" value="1"/>
</dbReference>
<dbReference type="SMR" id="Q2HWU4"/>
<dbReference type="GO" id="GO:0009820">
    <property type="term" value="P:alkaloid metabolic process"/>
    <property type="evidence" value="ECO:0007669"/>
    <property type="project" value="UniProtKB-KW"/>
</dbReference>
<dbReference type="AlphaFoldDB" id="Q2HWU4"/>
<evidence type="ECO:0000259" key="8">
    <source>
        <dbReference type="Pfam" id="PF08100"/>
    </source>
</evidence>
<name>Q2HWU4_ESCCA</name>
<dbReference type="Pfam" id="PF00891">
    <property type="entry name" value="Methyltransf_2"/>
    <property type="match status" value="1"/>
</dbReference>
<dbReference type="SUPFAM" id="SSF46785">
    <property type="entry name" value="Winged helix' DNA-binding domain"/>
    <property type="match status" value="1"/>
</dbReference>
<dbReference type="InterPro" id="IPR029063">
    <property type="entry name" value="SAM-dependent_MTases_sf"/>
</dbReference>
<feature type="domain" description="O-methyltransferase dimerisation" evidence="8">
    <location>
        <begin position="14"/>
        <end position="108"/>
    </location>
</feature>
<dbReference type="PROSITE" id="PS51683">
    <property type="entry name" value="SAM_OMT_II"/>
    <property type="match status" value="1"/>
</dbReference>
<dbReference type="InterPro" id="IPR012967">
    <property type="entry name" value="COMT_dimerisation"/>
</dbReference>